<gene>
    <name evidence="1" type="ORF">RPERSI_LOCUS34777</name>
</gene>
<organism evidence="1 2">
    <name type="scientific">Racocetra persica</name>
    <dbReference type="NCBI Taxonomy" id="160502"/>
    <lineage>
        <taxon>Eukaryota</taxon>
        <taxon>Fungi</taxon>
        <taxon>Fungi incertae sedis</taxon>
        <taxon>Mucoromycota</taxon>
        <taxon>Glomeromycotina</taxon>
        <taxon>Glomeromycetes</taxon>
        <taxon>Diversisporales</taxon>
        <taxon>Gigasporaceae</taxon>
        <taxon>Racocetra</taxon>
    </lineage>
</organism>
<name>A0ACA9SU43_9GLOM</name>
<feature type="non-terminal residue" evidence="1">
    <location>
        <position position="1"/>
    </location>
</feature>
<reference evidence="1" key="1">
    <citation type="submission" date="2021-06" db="EMBL/GenBank/DDBJ databases">
        <authorList>
            <person name="Kallberg Y."/>
            <person name="Tangrot J."/>
            <person name="Rosling A."/>
        </authorList>
    </citation>
    <scope>NUCLEOTIDE SEQUENCE</scope>
    <source>
        <strain evidence="1">MA461A</strain>
    </source>
</reference>
<keyword evidence="2" id="KW-1185">Reference proteome</keyword>
<dbReference type="EMBL" id="CAJVQC010157365">
    <property type="protein sequence ID" value="CAG8847731.1"/>
    <property type="molecule type" value="Genomic_DNA"/>
</dbReference>
<protein>
    <submittedName>
        <fullName evidence="1">9294_t:CDS:1</fullName>
    </submittedName>
</protein>
<comment type="caution">
    <text evidence="1">The sequence shown here is derived from an EMBL/GenBank/DDBJ whole genome shotgun (WGS) entry which is preliminary data.</text>
</comment>
<dbReference type="Proteomes" id="UP000789920">
    <property type="component" value="Unassembled WGS sequence"/>
</dbReference>
<proteinExistence type="predicted"/>
<accession>A0ACA9SU43</accession>
<evidence type="ECO:0000313" key="1">
    <source>
        <dbReference type="EMBL" id="CAG8847731.1"/>
    </source>
</evidence>
<evidence type="ECO:0000313" key="2">
    <source>
        <dbReference type="Proteomes" id="UP000789920"/>
    </source>
</evidence>
<feature type="non-terminal residue" evidence="1">
    <location>
        <position position="46"/>
    </location>
</feature>
<sequence>IDTYKKCFNFALNRNKGANLDKLKAMNNNEEIMQQDWEIWLKEKKA</sequence>